<organism evidence="6 7">
    <name type="scientific">Paenibacillus ginsengarvi</name>
    <dbReference type="NCBI Taxonomy" id="400777"/>
    <lineage>
        <taxon>Bacteria</taxon>
        <taxon>Bacillati</taxon>
        <taxon>Bacillota</taxon>
        <taxon>Bacilli</taxon>
        <taxon>Bacillales</taxon>
        <taxon>Paenibacillaceae</taxon>
        <taxon>Paenibacillus</taxon>
    </lineage>
</organism>
<sequence>MELRHLEYFVTMCQELHFTRASEKLGISQPTLSQQIRALEQETGTLLFNRVGKKVIVTEAGKILYRHCLRMFDELGQAQSAIRELKGLGQGEIRIGCAGNHMLISPILSFHRMYPGITINAAELSTEETRQGLLDNRLDLGLVFLPVEGEQLESIPLYTERLCLAVPEGHELADAGEVALGSLRLVPMALLPSKFLVRQLIDRATKTLGFHFQPVMEMTTLDSLLELVLSGIALTILPETYLSGIRQKRMRSVLIIDPTPQRVVGIVHRNDMFMSSAARAFIENLRQTMDEGEERA</sequence>
<name>A0A3B0CH84_9BACL</name>
<evidence type="ECO:0000313" key="6">
    <source>
        <dbReference type="EMBL" id="RKN83779.1"/>
    </source>
</evidence>
<dbReference type="GO" id="GO:0003700">
    <property type="term" value="F:DNA-binding transcription factor activity"/>
    <property type="evidence" value="ECO:0007669"/>
    <property type="project" value="InterPro"/>
</dbReference>
<dbReference type="Gene3D" id="3.40.190.290">
    <property type="match status" value="1"/>
</dbReference>
<gene>
    <name evidence="6" type="ORF">D7M11_16415</name>
</gene>
<dbReference type="Pfam" id="PF00126">
    <property type="entry name" value="HTH_1"/>
    <property type="match status" value="1"/>
</dbReference>
<evidence type="ECO:0000256" key="4">
    <source>
        <dbReference type="ARBA" id="ARBA00023163"/>
    </source>
</evidence>
<dbReference type="FunFam" id="1.10.10.10:FF:000001">
    <property type="entry name" value="LysR family transcriptional regulator"/>
    <property type="match status" value="1"/>
</dbReference>
<comment type="caution">
    <text evidence="6">The sequence shown here is derived from an EMBL/GenBank/DDBJ whole genome shotgun (WGS) entry which is preliminary data.</text>
</comment>
<keyword evidence="3" id="KW-0238">DNA-binding</keyword>
<reference evidence="6 7" key="1">
    <citation type="journal article" date="2007" name="Int. J. Syst. Evol. Microbiol.">
        <title>Paenibacillus ginsengarvi sp. nov., isolated from soil from ginseng cultivation.</title>
        <authorList>
            <person name="Yoon M.H."/>
            <person name="Ten L.N."/>
            <person name="Im W.T."/>
        </authorList>
    </citation>
    <scope>NUCLEOTIDE SEQUENCE [LARGE SCALE GENOMIC DNA]</scope>
    <source>
        <strain evidence="6 7">KCTC 13059</strain>
    </source>
</reference>
<comment type="similarity">
    <text evidence="1">Belongs to the LysR transcriptional regulatory family.</text>
</comment>
<keyword evidence="4" id="KW-0804">Transcription</keyword>
<dbReference type="GO" id="GO:0003677">
    <property type="term" value="F:DNA binding"/>
    <property type="evidence" value="ECO:0007669"/>
    <property type="project" value="UniProtKB-KW"/>
</dbReference>
<dbReference type="InterPro" id="IPR036390">
    <property type="entry name" value="WH_DNA-bd_sf"/>
</dbReference>
<dbReference type="InterPro" id="IPR050950">
    <property type="entry name" value="HTH-type_LysR_regulators"/>
</dbReference>
<evidence type="ECO:0000313" key="7">
    <source>
        <dbReference type="Proteomes" id="UP000282311"/>
    </source>
</evidence>
<dbReference type="InterPro" id="IPR000847">
    <property type="entry name" value="LysR_HTH_N"/>
</dbReference>
<dbReference type="AlphaFoldDB" id="A0A3B0CH84"/>
<dbReference type="CDD" id="cd05466">
    <property type="entry name" value="PBP2_LTTR_substrate"/>
    <property type="match status" value="1"/>
</dbReference>
<proteinExistence type="inferred from homology"/>
<accession>A0A3B0CH84</accession>
<dbReference type="OrthoDB" id="9803735at2"/>
<dbReference type="Gene3D" id="1.10.10.10">
    <property type="entry name" value="Winged helix-like DNA-binding domain superfamily/Winged helix DNA-binding domain"/>
    <property type="match status" value="1"/>
</dbReference>
<protein>
    <submittedName>
        <fullName evidence="6">LysR family transcriptional regulator</fullName>
    </submittedName>
</protein>
<dbReference type="RefSeq" id="WP_120748323.1">
    <property type="nucleotide sequence ID" value="NZ_RBAH01000011.1"/>
</dbReference>
<dbReference type="Pfam" id="PF03466">
    <property type="entry name" value="LysR_substrate"/>
    <property type="match status" value="1"/>
</dbReference>
<dbReference type="InterPro" id="IPR036388">
    <property type="entry name" value="WH-like_DNA-bd_sf"/>
</dbReference>
<keyword evidence="7" id="KW-1185">Reference proteome</keyword>
<dbReference type="EMBL" id="RBAH01000011">
    <property type="protein sequence ID" value="RKN83779.1"/>
    <property type="molecule type" value="Genomic_DNA"/>
</dbReference>
<keyword evidence="2" id="KW-0805">Transcription regulation</keyword>
<evidence type="ECO:0000256" key="1">
    <source>
        <dbReference type="ARBA" id="ARBA00009437"/>
    </source>
</evidence>
<feature type="domain" description="HTH lysR-type" evidence="5">
    <location>
        <begin position="1"/>
        <end position="58"/>
    </location>
</feature>
<dbReference type="PRINTS" id="PR00039">
    <property type="entry name" value="HTHLYSR"/>
</dbReference>
<dbReference type="SUPFAM" id="SSF46785">
    <property type="entry name" value="Winged helix' DNA-binding domain"/>
    <property type="match status" value="1"/>
</dbReference>
<evidence type="ECO:0000256" key="3">
    <source>
        <dbReference type="ARBA" id="ARBA00023125"/>
    </source>
</evidence>
<dbReference type="GO" id="GO:0005829">
    <property type="term" value="C:cytosol"/>
    <property type="evidence" value="ECO:0007669"/>
    <property type="project" value="TreeGrafter"/>
</dbReference>
<evidence type="ECO:0000259" key="5">
    <source>
        <dbReference type="PROSITE" id="PS50931"/>
    </source>
</evidence>
<dbReference type="PROSITE" id="PS50931">
    <property type="entry name" value="HTH_LYSR"/>
    <property type="match status" value="1"/>
</dbReference>
<dbReference type="InterPro" id="IPR005119">
    <property type="entry name" value="LysR_subst-bd"/>
</dbReference>
<dbReference type="SUPFAM" id="SSF53850">
    <property type="entry name" value="Periplasmic binding protein-like II"/>
    <property type="match status" value="1"/>
</dbReference>
<evidence type="ECO:0000256" key="2">
    <source>
        <dbReference type="ARBA" id="ARBA00023015"/>
    </source>
</evidence>
<dbReference type="PANTHER" id="PTHR30419">
    <property type="entry name" value="HTH-TYPE TRANSCRIPTIONAL REGULATOR YBHD"/>
    <property type="match status" value="1"/>
</dbReference>
<dbReference type="Proteomes" id="UP000282311">
    <property type="component" value="Unassembled WGS sequence"/>
</dbReference>